<dbReference type="AlphaFoldDB" id="A0A8W7Q0L9"/>
<dbReference type="VEuPathDB" id="VectorBase:ACON2_036911"/>
<evidence type="ECO:0000313" key="1">
    <source>
        <dbReference type="EnsemblMetazoa" id="ACOM040799-PA.1"/>
    </source>
</evidence>
<dbReference type="EnsemblMetazoa" id="ACOM040799-RA">
    <property type="protein sequence ID" value="ACOM040799-PA.1"/>
    <property type="gene ID" value="ACOM040799"/>
</dbReference>
<name>A0A8W7Q0L9_ANOCL</name>
<sequence length="216" mass="25082">MPGDVSKFLEHVHAEEAKVVTVYPGSEITELDDLKYYDNGMTNELSYYDPADQRQGRFRNKRNFKDSAVSLDLLFDLPIGNESKNWYLVTNSDIDELITRKESFIHGQNPLNENVPIYAVVSMCKHSPSEMSHKPDQKVAYTVKERPQFKRNPYAPTPKNIFELQPNLRQTINKVEKSIRLIRKKRELEESIKLHDETVHNTDLPSKQSAEDLTFE</sequence>
<accession>A0A8W7Q0L9</accession>
<reference evidence="1" key="1">
    <citation type="submission" date="2022-08" db="UniProtKB">
        <authorList>
            <consortium name="EnsemblMetazoa"/>
        </authorList>
    </citation>
    <scope>IDENTIFICATION</scope>
</reference>
<protein>
    <submittedName>
        <fullName evidence="1">Uncharacterized protein</fullName>
    </submittedName>
</protein>
<dbReference type="Proteomes" id="UP000075882">
    <property type="component" value="Unassembled WGS sequence"/>
</dbReference>
<proteinExistence type="predicted"/>
<organism evidence="1">
    <name type="scientific">Anopheles coluzzii</name>
    <name type="common">African malaria mosquito</name>
    <dbReference type="NCBI Taxonomy" id="1518534"/>
    <lineage>
        <taxon>Eukaryota</taxon>
        <taxon>Metazoa</taxon>
        <taxon>Ecdysozoa</taxon>
        <taxon>Arthropoda</taxon>
        <taxon>Hexapoda</taxon>
        <taxon>Insecta</taxon>
        <taxon>Pterygota</taxon>
        <taxon>Neoptera</taxon>
        <taxon>Endopterygota</taxon>
        <taxon>Diptera</taxon>
        <taxon>Nematocera</taxon>
        <taxon>Culicoidea</taxon>
        <taxon>Culicidae</taxon>
        <taxon>Anophelinae</taxon>
        <taxon>Anopheles</taxon>
    </lineage>
</organism>